<organism evidence="2 3">
    <name type="scientific">Zasmidium cellare ATCC 36951</name>
    <dbReference type="NCBI Taxonomy" id="1080233"/>
    <lineage>
        <taxon>Eukaryota</taxon>
        <taxon>Fungi</taxon>
        <taxon>Dikarya</taxon>
        <taxon>Ascomycota</taxon>
        <taxon>Pezizomycotina</taxon>
        <taxon>Dothideomycetes</taxon>
        <taxon>Dothideomycetidae</taxon>
        <taxon>Mycosphaerellales</taxon>
        <taxon>Mycosphaerellaceae</taxon>
        <taxon>Zasmidium</taxon>
    </lineage>
</organism>
<name>A0A6A6C4H5_ZASCE</name>
<dbReference type="AlphaFoldDB" id="A0A6A6C4H5"/>
<feature type="region of interest" description="Disordered" evidence="1">
    <location>
        <begin position="117"/>
        <end position="139"/>
    </location>
</feature>
<evidence type="ECO:0000256" key="1">
    <source>
        <dbReference type="SAM" id="MobiDB-lite"/>
    </source>
</evidence>
<feature type="compositionally biased region" description="Low complexity" evidence="1">
    <location>
        <begin position="23"/>
        <end position="43"/>
    </location>
</feature>
<gene>
    <name evidence="2" type="ORF">M409DRAFT_27657</name>
</gene>
<dbReference type="RefSeq" id="XP_033662820.1">
    <property type="nucleotide sequence ID" value="XM_033808663.1"/>
</dbReference>
<evidence type="ECO:0000313" key="2">
    <source>
        <dbReference type="EMBL" id="KAF2161931.1"/>
    </source>
</evidence>
<dbReference type="EMBL" id="ML993616">
    <property type="protein sequence ID" value="KAF2161931.1"/>
    <property type="molecule type" value="Genomic_DNA"/>
</dbReference>
<protein>
    <submittedName>
        <fullName evidence="2">Uncharacterized protein</fullName>
    </submittedName>
</protein>
<sequence>MEVDHRQAGVGTAPVTLSPPEPAEAASSTSSQQSLSHSSQLHASGTHLLSNSFPAPDWEDLLDFVVDQSTDTSDSLAAFEQDLGSSGPAYPPILDGDDQTTTADLTFYNRLNSPVVAQDEIAGPSTGGHSTRPNAPEDQGFPLQQTWILPWDLETDVFPAWPAELDNQTGFTPSNDPTLPIFNETGDDKVDLHDIWSRQNDLELPRSSTNSSLKFVTQRPATLRNANDFNFAHLRRRQKTLLSDMWHGVQVS</sequence>
<dbReference type="GeneID" id="54561935"/>
<reference evidence="2" key="1">
    <citation type="journal article" date="2020" name="Stud. Mycol.">
        <title>101 Dothideomycetes genomes: a test case for predicting lifestyles and emergence of pathogens.</title>
        <authorList>
            <person name="Haridas S."/>
            <person name="Albert R."/>
            <person name="Binder M."/>
            <person name="Bloem J."/>
            <person name="Labutti K."/>
            <person name="Salamov A."/>
            <person name="Andreopoulos B."/>
            <person name="Baker S."/>
            <person name="Barry K."/>
            <person name="Bills G."/>
            <person name="Bluhm B."/>
            <person name="Cannon C."/>
            <person name="Castanera R."/>
            <person name="Culley D."/>
            <person name="Daum C."/>
            <person name="Ezra D."/>
            <person name="Gonzalez J."/>
            <person name="Henrissat B."/>
            <person name="Kuo A."/>
            <person name="Liang C."/>
            <person name="Lipzen A."/>
            <person name="Lutzoni F."/>
            <person name="Magnuson J."/>
            <person name="Mondo S."/>
            <person name="Nolan M."/>
            <person name="Ohm R."/>
            <person name="Pangilinan J."/>
            <person name="Park H.-J."/>
            <person name="Ramirez L."/>
            <person name="Alfaro M."/>
            <person name="Sun H."/>
            <person name="Tritt A."/>
            <person name="Yoshinaga Y."/>
            <person name="Zwiers L.-H."/>
            <person name="Turgeon B."/>
            <person name="Goodwin S."/>
            <person name="Spatafora J."/>
            <person name="Crous P."/>
            <person name="Grigoriev I."/>
        </authorList>
    </citation>
    <scope>NUCLEOTIDE SEQUENCE</scope>
    <source>
        <strain evidence="2">ATCC 36951</strain>
    </source>
</reference>
<feature type="region of interest" description="Disordered" evidence="1">
    <location>
        <begin position="1"/>
        <end position="43"/>
    </location>
</feature>
<dbReference type="Proteomes" id="UP000799537">
    <property type="component" value="Unassembled WGS sequence"/>
</dbReference>
<accession>A0A6A6C4H5</accession>
<proteinExistence type="predicted"/>
<evidence type="ECO:0000313" key="3">
    <source>
        <dbReference type="Proteomes" id="UP000799537"/>
    </source>
</evidence>
<keyword evidence="3" id="KW-1185">Reference proteome</keyword>